<evidence type="ECO:0000313" key="1">
    <source>
        <dbReference type="Proteomes" id="UP000095283"/>
    </source>
</evidence>
<sequence length="63" mass="7318">MQYIISEKPQKHLGQRTKLQELNSMKHGSNGKLTKALASVMLNMWWVLVFMDYCTIHHPSLCT</sequence>
<proteinExistence type="predicted"/>
<keyword evidence="1" id="KW-1185">Reference proteome</keyword>
<evidence type="ECO:0000313" key="2">
    <source>
        <dbReference type="WBParaSite" id="Hba_07425"/>
    </source>
</evidence>
<name>A0A1I7WQJ3_HETBA</name>
<dbReference type="WBParaSite" id="Hba_07425">
    <property type="protein sequence ID" value="Hba_07425"/>
    <property type="gene ID" value="Hba_07425"/>
</dbReference>
<reference evidence="2" key="1">
    <citation type="submission" date="2016-11" db="UniProtKB">
        <authorList>
            <consortium name="WormBaseParasite"/>
        </authorList>
    </citation>
    <scope>IDENTIFICATION</scope>
</reference>
<organism evidence="1 2">
    <name type="scientific">Heterorhabditis bacteriophora</name>
    <name type="common">Entomopathogenic nematode worm</name>
    <dbReference type="NCBI Taxonomy" id="37862"/>
    <lineage>
        <taxon>Eukaryota</taxon>
        <taxon>Metazoa</taxon>
        <taxon>Ecdysozoa</taxon>
        <taxon>Nematoda</taxon>
        <taxon>Chromadorea</taxon>
        <taxon>Rhabditida</taxon>
        <taxon>Rhabditina</taxon>
        <taxon>Rhabditomorpha</taxon>
        <taxon>Strongyloidea</taxon>
        <taxon>Heterorhabditidae</taxon>
        <taxon>Heterorhabditis</taxon>
    </lineage>
</organism>
<accession>A0A1I7WQJ3</accession>
<dbReference type="Proteomes" id="UP000095283">
    <property type="component" value="Unplaced"/>
</dbReference>
<dbReference type="AlphaFoldDB" id="A0A1I7WQJ3"/>
<protein>
    <submittedName>
        <fullName evidence="2">Ovule protein</fullName>
    </submittedName>
</protein>